<dbReference type="GO" id="GO:0008168">
    <property type="term" value="F:methyltransferase activity"/>
    <property type="evidence" value="ECO:0007669"/>
    <property type="project" value="UniProtKB-KW"/>
</dbReference>
<evidence type="ECO:0000313" key="6">
    <source>
        <dbReference type="Proteomes" id="UP000663440"/>
    </source>
</evidence>
<dbReference type="InterPro" id="IPR001525">
    <property type="entry name" value="C5_MeTfrase"/>
</dbReference>
<reference evidence="5 6" key="1">
    <citation type="submission" date="2021-03" db="EMBL/GenBank/DDBJ databases">
        <title>Flavobacterium kribbensis sp. nov, an endophytic bacteria, isolated from soybean.</title>
        <authorList>
            <person name="Lee J."/>
            <person name="Seo J."/>
        </authorList>
    </citation>
    <scope>NUCLEOTIDE SEQUENCE [LARGE SCALE GENOMIC DNA]</scope>
    <source>
        <strain evidence="5 6">BB8</strain>
    </source>
</reference>
<dbReference type="SUPFAM" id="SSF53335">
    <property type="entry name" value="S-adenosyl-L-methionine-dependent methyltransferases"/>
    <property type="match status" value="1"/>
</dbReference>
<keyword evidence="3" id="KW-0680">Restriction system</keyword>
<evidence type="ECO:0000313" key="5">
    <source>
        <dbReference type="EMBL" id="QSW88485.1"/>
    </source>
</evidence>
<keyword evidence="2" id="KW-0808">Transferase</keyword>
<accession>A0ABX7QBR3</accession>
<proteinExistence type="predicted"/>
<dbReference type="InterPro" id="IPR029063">
    <property type="entry name" value="SAM-dependent_MTases_sf"/>
</dbReference>
<dbReference type="Gene3D" id="3.40.50.150">
    <property type="entry name" value="Vaccinia Virus protein VP39"/>
    <property type="match status" value="1"/>
</dbReference>
<protein>
    <submittedName>
        <fullName evidence="5">DNA cytosine methyltransferase</fullName>
    </submittedName>
</protein>
<sequence>MKVLNLYAGIGGNRKDWKGVSVTAVELDPVLAAIYSARFPEDNVIVADAHQFLLENYKDFDFIWSSPPCQSHSSFRQNICVRFRGTSAVYPDMRLYQEILFLHHNASCFWTVENVKPYYKPLIEPNAVLHRHLFWSNFDIPPADIAADIKIRYAQIPDLEEALGFSLKEFRIKNKRQILRNCVNPRLGLHILRSAGVLK</sequence>
<evidence type="ECO:0000256" key="2">
    <source>
        <dbReference type="ARBA" id="ARBA00022679"/>
    </source>
</evidence>
<dbReference type="GO" id="GO:0032259">
    <property type="term" value="P:methylation"/>
    <property type="evidence" value="ECO:0007669"/>
    <property type="project" value="UniProtKB-KW"/>
</dbReference>
<dbReference type="Proteomes" id="UP000663440">
    <property type="component" value="Chromosome"/>
</dbReference>
<gene>
    <name evidence="5" type="ORF">J0383_19835</name>
</gene>
<evidence type="ECO:0000256" key="3">
    <source>
        <dbReference type="ARBA" id="ARBA00022747"/>
    </source>
</evidence>
<dbReference type="RefSeq" id="WP_207295688.1">
    <property type="nucleotide sequence ID" value="NZ_CP071448.1"/>
</dbReference>
<dbReference type="Pfam" id="PF00145">
    <property type="entry name" value="DNA_methylase"/>
    <property type="match status" value="1"/>
</dbReference>
<keyword evidence="6" id="KW-1185">Reference proteome</keyword>
<name>A0ABX7QBR3_9FLAO</name>
<evidence type="ECO:0000256" key="4">
    <source>
        <dbReference type="ARBA" id="ARBA00047422"/>
    </source>
</evidence>
<comment type="catalytic activity">
    <reaction evidence="4">
        <text>a 2'-deoxycytidine in DNA + S-adenosyl-L-methionine = a 5-methyl-2'-deoxycytidine in DNA + S-adenosyl-L-homocysteine + H(+)</text>
        <dbReference type="Rhea" id="RHEA:13681"/>
        <dbReference type="Rhea" id="RHEA-COMP:11369"/>
        <dbReference type="Rhea" id="RHEA-COMP:11370"/>
        <dbReference type="ChEBI" id="CHEBI:15378"/>
        <dbReference type="ChEBI" id="CHEBI:57856"/>
        <dbReference type="ChEBI" id="CHEBI:59789"/>
        <dbReference type="ChEBI" id="CHEBI:85452"/>
        <dbReference type="ChEBI" id="CHEBI:85454"/>
        <dbReference type="EC" id="2.1.1.37"/>
    </reaction>
</comment>
<dbReference type="EMBL" id="CP071448">
    <property type="protein sequence ID" value="QSW88485.1"/>
    <property type="molecule type" value="Genomic_DNA"/>
</dbReference>
<evidence type="ECO:0000256" key="1">
    <source>
        <dbReference type="ARBA" id="ARBA00022603"/>
    </source>
</evidence>
<keyword evidence="1 5" id="KW-0489">Methyltransferase</keyword>
<organism evidence="5 6">
    <name type="scientific">Flavobacterium endoglycinae</name>
    <dbReference type="NCBI Taxonomy" id="2816357"/>
    <lineage>
        <taxon>Bacteria</taxon>
        <taxon>Pseudomonadati</taxon>
        <taxon>Bacteroidota</taxon>
        <taxon>Flavobacteriia</taxon>
        <taxon>Flavobacteriales</taxon>
        <taxon>Flavobacteriaceae</taxon>
        <taxon>Flavobacterium</taxon>
    </lineage>
</organism>